<dbReference type="PIRSF" id="PIRSF032025">
    <property type="entry name" value="UCP032025"/>
    <property type="match status" value="1"/>
</dbReference>
<name>A0A6B0TU40_9RHOB</name>
<gene>
    <name evidence="2" type="ORF">GSH16_07530</name>
</gene>
<protein>
    <submittedName>
        <fullName evidence="2">DUF1489 family protein</fullName>
    </submittedName>
</protein>
<feature type="region of interest" description="Disordered" evidence="1">
    <location>
        <begin position="118"/>
        <end position="148"/>
    </location>
</feature>
<dbReference type="Proteomes" id="UP000436016">
    <property type="component" value="Unassembled WGS sequence"/>
</dbReference>
<sequence length="148" mass="16801">MAKGPLHLVKLCVGTDSPDDLLRWRVARADAARAAGLDWRPSHVTRMWPKRADELLDGGSLYWVFKGVILARQRILGLEEVFGSDGIRRCEIIFDPDLVLTEAAPRRAFQGWRYLKPEDAPRDLPKRRDGDSDLPEELDRALSDLGLR</sequence>
<dbReference type="Pfam" id="PF07370">
    <property type="entry name" value="DUF1489"/>
    <property type="match status" value="1"/>
</dbReference>
<proteinExistence type="predicted"/>
<keyword evidence="3" id="KW-1185">Reference proteome</keyword>
<dbReference type="InterPro" id="IPR008320">
    <property type="entry name" value="UCP032025"/>
</dbReference>
<dbReference type="AlphaFoldDB" id="A0A6B0TU40"/>
<comment type="caution">
    <text evidence="2">The sequence shown here is derived from an EMBL/GenBank/DDBJ whole genome shotgun (WGS) entry which is preliminary data.</text>
</comment>
<evidence type="ECO:0000256" key="1">
    <source>
        <dbReference type="SAM" id="MobiDB-lite"/>
    </source>
</evidence>
<evidence type="ECO:0000313" key="2">
    <source>
        <dbReference type="EMBL" id="MXU65295.1"/>
    </source>
</evidence>
<accession>A0A6B0TU40</accession>
<dbReference type="RefSeq" id="WP_160853643.1">
    <property type="nucleotide sequence ID" value="NZ_WUWG01000003.1"/>
</dbReference>
<dbReference type="EMBL" id="WUWG01000003">
    <property type="protein sequence ID" value="MXU65295.1"/>
    <property type="molecule type" value="Genomic_DNA"/>
</dbReference>
<evidence type="ECO:0000313" key="3">
    <source>
        <dbReference type="Proteomes" id="UP000436016"/>
    </source>
</evidence>
<organism evidence="2 3">
    <name type="scientific">Oceanomicrobium pacificus</name>
    <dbReference type="NCBI Taxonomy" id="2692916"/>
    <lineage>
        <taxon>Bacteria</taxon>
        <taxon>Pseudomonadati</taxon>
        <taxon>Pseudomonadota</taxon>
        <taxon>Alphaproteobacteria</taxon>
        <taxon>Rhodobacterales</taxon>
        <taxon>Paracoccaceae</taxon>
        <taxon>Oceanomicrobium</taxon>
    </lineage>
</organism>
<reference evidence="2 3" key="1">
    <citation type="submission" date="2019-12" db="EMBL/GenBank/DDBJ databases">
        <title>Strain KN286 was isolated from seawater, which was collected from Caroline Seamount in the tropical western Pacific.</title>
        <authorList>
            <person name="Wang Q."/>
        </authorList>
    </citation>
    <scope>NUCLEOTIDE SEQUENCE [LARGE SCALE GENOMIC DNA]</scope>
    <source>
        <strain evidence="2 3">KN286</strain>
    </source>
</reference>